<sequence>MEESQYTVERTSNPDEETQKFLWGKLQEYSLSKLNREDHKTTDFFSITYSERGTIIAGALCYFYFKGLNLQLLWVDESKRGRALGTKLLAQVEEEAGKLGAKLIFLYSFGFQAPKFYLKWGYKQFGIIEDFPEGHNCYFLQKKLS</sequence>
<dbReference type="RefSeq" id="WP_135624470.1">
    <property type="nucleotide sequence ID" value="NZ_RQGD01000035.1"/>
</dbReference>
<dbReference type="Pfam" id="PF00583">
    <property type="entry name" value="Acetyltransf_1"/>
    <property type="match status" value="1"/>
</dbReference>
<evidence type="ECO:0000259" key="1">
    <source>
        <dbReference type="PROSITE" id="PS51186"/>
    </source>
</evidence>
<reference evidence="2" key="1">
    <citation type="journal article" date="2019" name="PLoS Negl. Trop. Dis.">
        <title>Revisiting the worldwide diversity of Leptospira species in the environment.</title>
        <authorList>
            <person name="Vincent A.T."/>
            <person name="Schiettekatte O."/>
            <person name="Bourhy P."/>
            <person name="Veyrier F.J."/>
            <person name="Picardeau M."/>
        </authorList>
    </citation>
    <scope>NUCLEOTIDE SEQUENCE [LARGE SCALE GENOMIC DNA]</scope>
    <source>
        <strain evidence="2">201702476</strain>
    </source>
</reference>
<dbReference type="Proteomes" id="UP000297693">
    <property type="component" value="Unassembled WGS sequence"/>
</dbReference>
<dbReference type="EMBL" id="RQGD01000035">
    <property type="protein sequence ID" value="TGL57348.1"/>
    <property type="molecule type" value="Genomic_DNA"/>
</dbReference>
<dbReference type="InterPro" id="IPR000182">
    <property type="entry name" value="GNAT_dom"/>
</dbReference>
<dbReference type="PROSITE" id="PS51186">
    <property type="entry name" value="GNAT"/>
    <property type="match status" value="1"/>
</dbReference>
<accession>A0A4R9K098</accession>
<name>A0A4R9K098_9LEPT</name>
<organism evidence="2 3">
    <name type="scientific">Leptospira ognonensis</name>
    <dbReference type="NCBI Taxonomy" id="2484945"/>
    <lineage>
        <taxon>Bacteria</taxon>
        <taxon>Pseudomonadati</taxon>
        <taxon>Spirochaetota</taxon>
        <taxon>Spirochaetia</taxon>
        <taxon>Leptospirales</taxon>
        <taxon>Leptospiraceae</taxon>
        <taxon>Leptospira</taxon>
    </lineage>
</organism>
<dbReference type="OrthoDB" id="9787920at2"/>
<dbReference type="Gene3D" id="3.40.630.30">
    <property type="match status" value="1"/>
</dbReference>
<feature type="domain" description="N-acetyltransferase" evidence="1">
    <location>
        <begin position="1"/>
        <end position="145"/>
    </location>
</feature>
<dbReference type="CDD" id="cd04301">
    <property type="entry name" value="NAT_SF"/>
    <property type="match status" value="1"/>
</dbReference>
<dbReference type="SUPFAM" id="SSF55729">
    <property type="entry name" value="Acyl-CoA N-acyltransferases (Nat)"/>
    <property type="match status" value="1"/>
</dbReference>
<evidence type="ECO:0000313" key="3">
    <source>
        <dbReference type="Proteomes" id="UP000297693"/>
    </source>
</evidence>
<comment type="caution">
    <text evidence="2">The sequence shown here is derived from an EMBL/GenBank/DDBJ whole genome shotgun (WGS) entry which is preliminary data.</text>
</comment>
<proteinExistence type="predicted"/>
<keyword evidence="3" id="KW-1185">Reference proteome</keyword>
<evidence type="ECO:0000313" key="2">
    <source>
        <dbReference type="EMBL" id="TGL57348.1"/>
    </source>
</evidence>
<protein>
    <submittedName>
        <fullName evidence="2">GNAT family N-acetyltransferase</fullName>
    </submittedName>
</protein>
<gene>
    <name evidence="2" type="ORF">EHQ58_13720</name>
</gene>
<dbReference type="AlphaFoldDB" id="A0A4R9K098"/>
<dbReference type="InterPro" id="IPR016181">
    <property type="entry name" value="Acyl_CoA_acyltransferase"/>
</dbReference>
<dbReference type="GO" id="GO:0016747">
    <property type="term" value="F:acyltransferase activity, transferring groups other than amino-acyl groups"/>
    <property type="evidence" value="ECO:0007669"/>
    <property type="project" value="InterPro"/>
</dbReference>
<keyword evidence="2" id="KW-0808">Transferase</keyword>